<evidence type="ECO:0000313" key="7">
    <source>
        <dbReference type="Proteomes" id="UP000260828"/>
    </source>
</evidence>
<reference evidence="6" key="2">
    <citation type="submission" date="2017-04" db="EMBL/GenBank/DDBJ databases">
        <title>Function of individual gut microbiota members based on whole genome sequencing of pure cultures obtained from chicken caecum.</title>
        <authorList>
            <person name="Medvecky M."/>
            <person name="Cejkova D."/>
            <person name="Polansky O."/>
            <person name="Karasova D."/>
            <person name="Kubasova T."/>
            <person name="Cizek A."/>
            <person name="Rychlik I."/>
        </authorList>
    </citation>
    <scope>NUCLEOTIDE SEQUENCE [LARGE SCALE GENOMIC DNA]</scope>
    <source>
        <strain evidence="6">An175</strain>
    </source>
</reference>
<dbReference type="PROSITE" id="PS51257">
    <property type="entry name" value="PROKAR_LIPOPROTEIN"/>
    <property type="match status" value="1"/>
</dbReference>
<dbReference type="GeneID" id="72464973"/>
<proteinExistence type="predicted"/>
<dbReference type="RefSeq" id="WP_024730115.1">
    <property type="nucleotide sequence ID" value="NZ_CABIWA010000001.1"/>
</dbReference>
<gene>
    <name evidence="3" type="ORF">B5F11_11435</name>
    <name evidence="4" type="ORF">DXC40_04230</name>
    <name evidence="2" type="ORF">ERS852551_02688</name>
</gene>
<feature type="chain" id="PRO_5041863293" description="Lipoprotein" evidence="1">
    <location>
        <begin position="24"/>
        <end position="180"/>
    </location>
</feature>
<reference evidence="3" key="3">
    <citation type="journal article" date="2018" name="BMC Genomics">
        <title>Whole genome sequencing and function prediction of 133 gut anaerobes isolated from chicken caecum in pure cultures.</title>
        <authorList>
            <person name="Medvecky M."/>
            <person name="Cejkova D."/>
            <person name="Polansky O."/>
            <person name="Karasova D."/>
            <person name="Kubasova T."/>
            <person name="Cizek A."/>
            <person name="Rychlik I."/>
        </authorList>
    </citation>
    <scope>NUCLEOTIDE SEQUENCE</scope>
    <source>
        <strain evidence="3">An175</strain>
    </source>
</reference>
<evidence type="ECO:0000313" key="5">
    <source>
        <dbReference type="Proteomes" id="UP000095765"/>
    </source>
</evidence>
<sequence>MRGRIGCCILLCAALLWTGTGCARRDQQEQAENLARQSLSQNFQTTAKVRYKGIETVMTIYKKPMNCAVVTFEAPDSLREMKMTFYTDHVALSYKDLSFDFTPDSVPGKAASKMVLTALNAALNDDGISVREEEGRLIVDGTIDAGDFSLIIDAENGNILKLSMPENDLELEVLNFKFLE</sequence>
<accession>A0A174SP78</accession>
<evidence type="ECO:0000313" key="3">
    <source>
        <dbReference type="EMBL" id="OUP68954.1"/>
    </source>
</evidence>
<evidence type="ECO:0000313" key="4">
    <source>
        <dbReference type="EMBL" id="RGE70264.1"/>
    </source>
</evidence>
<reference evidence="2 5" key="1">
    <citation type="submission" date="2015-09" db="EMBL/GenBank/DDBJ databases">
        <authorList>
            <consortium name="Pathogen Informatics"/>
        </authorList>
    </citation>
    <scope>NUCLEOTIDE SEQUENCE [LARGE SCALE GENOMIC DNA]</scope>
    <source>
        <strain evidence="2 5">2789STDY5834939</strain>
    </source>
</reference>
<evidence type="ECO:0000313" key="2">
    <source>
        <dbReference type="EMBL" id="CUP99584.1"/>
    </source>
</evidence>
<name>A0A174SP78_9FIRM</name>
<keyword evidence="1" id="KW-0732">Signal</keyword>
<dbReference type="Proteomes" id="UP000095765">
    <property type="component" value="Unassembled WGS sequence"/>
</dbReference>
<dbReference type="Proteomes" id="UP000260828">
    <property type="component" value="Unassembled WGS sequence"/>
</dbReference>
<evidence type="ECO:0000256" key="1">
    <source>
        <dbReference type="SAM" id="SignalP"/>
    </source>
</evidence>
<dbReference type="EMBL" id="QVME01000001">
    <property type="protein sequence ID" value="RGE70264.1"/>
    <property type="molecule type" value="Genomic_DNA"/>
</dbReference>
<dbReference type="Proteomes" id="UP000196386">
    <property type="component" value="Unassembled WGS sequence"/>
</dbReference>
<organism evidence="2 5">
    <name type="scientific">Anaerotruncus colihominis</name>
    <dbReference type="NCBI Taxonomy" id="169435"/>
    <lineage>
        <taxon>Bacteria</taxon>
        <taxon>Bacillati</taxon>
        <taxon>Bacillota</taxon>
        <taxon>Clostridia</taxon>
        <taxon>Eubacteriales</taxon>
        <taxon>Oscillospiraceae</taxon>
        <taxon>Anaerotruncus</taxon>
    </lineage>
</organism>
<evidence type="ECO:0000313" key="6">
    <source>
        <dbReference type="Proteomes" id="UP000196386"/>
    </source>
</evidence>
<evidence type="ECO:0008006" key="8">
    <source>
        <dbReference type="Google" id="ProtNLM"/>
    </source>
</evidence>
<dbReference type="EMBL" id="NFKP01000013">
    <property type="protein sequence ID" value="OUP68954.1"/>
    <property type="molecule type" value="Genomic_DNA"/>
</dbReference>
<dbReference type="OrthoDB" id="1856850at2"/>
<feature type="signal peptide" evidence="1">
    <location>
        <begin position="1"/>
        <end position="23"/>
    </location>
</feature>
<reference evidence="4 7" key="4">
    <citation type="submission" date="2018-08" db="EMBL/GenBank/DDBJ databases">
        <title>A genome reference for cultivated species of the human gut microbiota.</title>
        <authorList>
            <person name="Zou Y."/>
            <person name="Xue W."/>
            <person name="Luo G."/>
        </authorList>
    </citation>
    <scope>NUCLEOTIDE SEQUENCE [LARGE SCALE GENOMIC DNA]</scope>
    <source>
        <strain evidence="4 7">TF05-12AC</strain>
    </source>
</reference>
<dbReference type="EMBL" id="CZBE01000020">
    <property type="protein sequence ID" value="CUP99584.1"/>
    <property type="molecule type" value="Genomic_DNA"/>
</dbReference>
<protein>
    <recommendedName>
        <fullName evidence="8">Lipoprotein</fullName>
    </recommendedName>
</protein>
<dbReference type="AlphaFoldDB" id="A0A174SP78"/>